<name>A0ABQ4ZFU1_9ASTR</name>
<dbReference type="Proteomes" id="UP001151760">
    <property type="component" value="Unassembled WGS sequence"/>
</dbReference>
<proteinExistence type="predicted"/>
<comment type="caution">
    <text evidence="2">The sequence shown here is derived from an EMBL/GenBank/DDBJ whole genome shotgun (WGS) entry which is preliminary data.</text>
</comment>
<feature type="region of interest" description="Disordered" evidence="1">
    <location>
        <begin position="60"/>
        <end position="79"/>
    </location>
</feature>
<evidence type="ECO:0000256" key="1">
    <source>
        <dbReference type="SAM" id="MobiDB-lite"/>
    </source>
</evidence>
<reference evidence="2" key="2">
    <citation type="submission" date="2022-01" db="EMBL/GenBank/DDBJ databases">
        <authorList>
            <person name="Yamashiro T."/>
            <person name="Shiraishi A."/>
            <person name="Satake H."/>
            <person name="Nakayama K."/>
        </authorList>
    </citation>
    <scope>NUCLEOTIDE SEQUENCE</scope>
</reference>
<gene>
    <name evidence="2" type="ORF">Tco_0770458</name>
</gene>
<protein>
    <submittedName>
        <fullName evidence="2">Uncharacterized protein</fullName>
    </submittedName>
</protein>
<evidence type="ECO:0000313" key="2">
    <source>
        <dbReference type="EMBL" id="GJS87822.1"/>
    </source>
</evidence>
<accession>A0ABQ4ZFU1</accession>
<sequence>MSMTIQSSVKDKILATPSEMSKVENASAEMPRDLDQQIEKRADDAIQEFQDDKLARIYIDEDNSNEWNSGDDQTQDIEE</sequence>
<reference evidence="2" key="1">
    <citation type="journal article" date="2022" name="Int. J. Mol. Sci.">
        <title>Draft Genome of Tanacetum Coccineum: Genomic Comparison of Closely Related Tanacetum-Family Plants.</title>
        <authorList>
            <person name="Yamashiro T."/>
            <person name="Shiraishi A."/>
            <person name="Nakayama K."/>
            <person name="Satake H."/>
        </authorList>
    </citation>
    <scope>NUCLEOTIDE SEQUENCE</scope>
</reference>
<organism evidence="2 3">
    <name type="scientific">Tanacetum coccineum</name>
    <dbReference type="NCBI Taxonomy" id="301880"/>
    <lineage>
        <taxon>Eukaryota</taxon>
        <taxon>Viridiplantae</taxon>
        <taxon>Streptophyta</taxon>
        <taxon>Embryophyta</taxon>
        <taxon>Tracheophyta</taxon>
        <taxon>Spermatophyta</taxon>
        <taxon>Magnoliopsida</taxon>
        <taxon>eudicotyledons</taxon>
        <taxon>Gunneridae</taxon>
        <taxon>Pentapetalae</taxon>
        <taxon>asterids</taxon>
        <taxon>campanulids</taxon>
        <taxon>Asterales</taxon>
        <taxon>Asteraceae</taxon>
        <taxon>Asteroideae</taxon>
        <taxon>Anthemideae</taxon>
        <taxon>Anthemidinae</taxon>
        <taxon>Tanacetum</taxon>
    </lineage>
</organism>
<evidence type="ECO:0000313" key="3">
    <source>
        <dbReference type="Proteomes" id="UP001151760"/>
    </source>
</evidence>
<keyword evidence="3" id="KW-1185">Reference proteome</keyword>
<feature type="region of interest" description="Disordered" evidence="1">
    <location>
        <begin position="1"/>
        <end position="31"/>
    </location>
</feature>
<dbReference type="EMBL" id="BQNB010011228">
    <property type="protein sequence ID" value="GJS87822.1"/>
    <property type="molecule type" value="Genomic_DNA"/>
</dbReference>